<protein>
    <submittedName>
        <fullName evidence="2">Uncharacterized protein</fullName>
    </submittedName>
</protein>
<evidence type="ECO:0000256" key="1">
    <source>
        <dbReference type="SAM" id="Phobius"/>
    </source>
</evidence>
<comment type="caution">
    <text evidence="2">The sequence shown here is derived from an EMBL/GenBank/DDBJ whole genome shotgun (WGS) entry which is preliminary data.</text>
</comment>
<proteinExistence type="predicted"/>
<feature type="transmembrane region" description="Helical" evidence="1">
    <location>
        <begin position="600"/>
        <end position="628"/>
    </location>
</feature>
<organism evidence="2 3">
    <name type="scientific">Botrimarina colliarenosi</name>
    <dbReference type="NCBI Taxonomy" id="2528001"/>
    <lineage>
        <taxon>Bacteria</taxon>
        <taxon>Pseudomonadati</taxon>
        <taxon>Planctomycetota</taxon>
        <taxon>Planctomycetia</taxon>
        <taxon>Pirellulales</taxon>
        <taxon>Lacipirellulaceae</taxon>
        <taxon>Botrimarina</taxon>
    </lineage>
</organism>
<feature type="transmembrane region" description="Helical" evidence="1">
    <location>
        <begin position="497"/>
        <end position="519"/>
    </location>
</feature>
<evidence type="ECO:0000313" key="3">
    <source>
        <dbReference type="Proteomes" id="UP000317421"/>
    </source>
</evidence>
<name>A0A5C6AM38_9BACT</name>
<gene>
    <name evidence="2" type="ORF">Pla108_14320</name>
</gene>
<keyword evidence="1" id="KW-0472">Membrane</keyword>
<dbReference type="RefSeq" id="WP_146444145.1">
    <property type="nucleotide sequence ID" value="NZ_SJPR01000001.1"/>
</dbReference>
<accession>A0A5C6AM38</accession>
<dbReference type="EMBL" id="SJPR01000001">
    <property type="protein sequence ID" value="TWU00481.1"/>
    <property type="molecule type" value="Genomic_DNA"/>
</dbReference>
<feature type="transmembrane region" description="Helical" evidence="1">
    <location>
        <begin position="419"/>
        <end position="441"/>
    </location>
</feature>
<feature type="transmembrane region" description="Helical" evidence="1">
    <location>
        <begin position="461"/>
        <end position="485"/>
    </location>
</feature>
<feature type="transmembrane region" description="Helical" evidence="1">
    <location>
        <begin position="648"/>
        <end position="674"/>
    </location>
</feature>
<feature type="transmembrane region" description="Helical" evidence="1">
    <location>
        <begin position="561"/>
        <end position="579"/>
    </location>
</feature>
<keyword evidence="3" id="KW-1185">Reference proteome</keyword>
<dbReference type="AlphaFoldDB" id="A0A5C6AM38"/>
<sequence>MTPRESDAPARLDAALAFGHDGVVQKPLDVIGWIGPAAGVQSDGRERLWRRLFLEAPLPYWQIVRWARRLTPDRLAADLRSTQSPGWRCVAVGAGSLDVNAVLAEVGERFNEFNADLFPWDYGDNDRDPPQRLKYVLGRELARSYVISAAQPRAGEDRSTLLHDHQLAWREWIALNEALGSTPEDVCEATALAMDHVVSRDITPGIRGVGRAHILLEQLNVNNSPAAGVVTASLLPLDSRRAFLDGMVVPDLRENGLLVISDEFLAGVAAAWRYSRSTLSVGGPTMLCFSVRPSVATVVQQLSGRSAEVAVLAAIESAIRRRALRPDAAASATLTLEGADRALSDPVMGPASFEDKKYVAAVSNHLTTVVVHAEIAQQWKQQNQAHRTQTIAKGPDVVASEFYRRDALRFLETRSLWKLSLKVPAMVTLAFAVLACFWQLYKWGASPPETPTVELVARLPLVLPALVAAEMTCLFLCLFVLLYSGRSIRVSLDSGRSSLLAFGVCLCMVAAAQFLPIGVRGEGLLDNPLYSVLFGEPQLTSQSVIEGGGAGLLVLHTLSQTTGFVTILFGVSAFVIRLIQTRAHTEPIYDDRCELIHKDWAFSLAMMGAFMVVVFTFGFARNTLWYYYLTTLPGVRLIDREGSFVEVIAPLVGICLVLMLSVGVVWLATLHAYLNRVVATAQGRSGYTSDDVVARLPRLARLLYLVRATE</sequence>
<evidence type="ECO:0000313" key="2">
    <source>
        <dbReference type="EMBL" id="TWU00481.1"/>
    </source>
</evidence>
<keyword evidence="1" id="KW-0812">Transmembrane</keyword>
<keyword evidence="1" id="KW-1133">Transmembrane helix</keyword>
<dbReference type="Proteomes" id="UP000317421">
    <property type="component" value="Unassembled WGS sequence"/>
</dbReference>
<reference evidence="2 3" key="1">
    <citation type="submission" date="2019-02" db="EMBL/GenBank/DDBJ databases">
        <title>Deep-cultivation of Planctomycetes and their phenomic and genomic characterization uncovers novel biology.</title>
        <authorList>
            <person name="Wiegand S."/>
            <person name="Jogler M."/>
            <person name="Boedeker C."/>
            <person name="Pinto D."/>
            <person name="Vollmers J."/>
            <person name="Rivas-Marin E."/>
            <person name="Kohn T."/>
            <person name="Peeters S.H."/>
            <person name="Heuer A."/>
            <person name="Rast P."/>
            <person name="Oberbeckmann S."/>
            <person name="Bunk B."/>
            <person name="Jeske O."/>
            <person name="Meyerdierks A."/>
            <person name="Storesund J.E."/>
            <person name="Kallscheuer N."/>
            <person name="Luecker S."/>
            <person name="Lage O.M."/>
            <person name="Pohl T."/>
            <person name="Merkel B.J."/>
            <person name="Hornburger P."/>
            <person name="Mueller R.-W."/>
            <person name="Bruemmer F."/>
            <person name="Labrenz M."/>
            <person name="Spormann A.M."/>
            <person name="Op Den Camp H."/>
            <person name="Overmann J."/>
            <person name="Amann R."/>
            <person name="Jetten M.S.M."/>
            <person name="Mascher T."/>
            <person name="Medema M.H."/>
            <person name="Devos D.P."/>
            <person name="Kaster A.-K."/>
            <person name="Ovreas L."/>
            <person name="Rohde M."/>
            <person name="Galperin M.Y."/>
            <person name="Jogler C."/>
        </authorList>
    </citation>
    <scope>NUCLEOTIDE SEQUENCE [LARGE SCALE GENOMIC DNA]</scope>
    <source>
        <strain evidence="2 3">Pla108</strain>
    </source>
</reference>